<evidence type="ECO:0000313" key="1">
    <source>
        <dbReference type="EMBL" id="MBB3810749.1"/>
    </source>
</evidence>
<dbReference type="AlphaFoldDB" id="A0A7W5Z671"/>
<reference evidence="1 2" key="1">
    <citation type="submission" date="2020-08" db="EMBL/GenBank/DDBJ databases">
        <title>Genomic Encyclopedia of Type Strains, Phase IV (KMG-IV): sequencing the most valuable type-strain genomes for metagenomic binning, comparative biology and taxonomic classification.</title>
        <authorList>
            <person name="Goeker M."/>
        </authorList>
    </citation>
    <scope>NUCLEOTIDE SEQUENCE [LARGE SCALE GENOMIC DNA]</scope>
    <source>
        <strain evidence="1 2">DSM 28760</strain>
    </source>
</reference>
<proteinExistence type="predicted"/>
<evidence type="ECO:0000313" key="2">
    <source>
        <dbReference type="Proteomes" id="UP000537592"/>
    </source>
</evidence>
<organism evidence="1 2">
    <name type="scientific">Pseudochelatococcus contaminans</name>
    <dbReference type="NCBI Taxonomy" id="1538103"/>
    <lineage>
        <taxon>Bacteria</taxon>
        <taxon>Pseudomonadati</taxon>
        <taxon>Pseudomonadota</taxon>
        <taxon>Alphaproteobacteria</taxon>
        <taxon>Hyphomicrobiales</taxon>
        <taxon>Chelatococcaceae</taxon>
        <taxon>Pseudochelatococcus</taxon>
    </lineage>
</organism>
<name>A0A7W5Z671_9HYPH</name>
<comment type="caution">
    <text evidence="1">The sequence shown here is derived from an EMBL/GenBank/DDBJ whole genome shotgun (WGS) entry which is preliminary data.</text>
</comment>
<dbReference type="Proteomes" id="UP000537592">
    <property type="component" value="Unassembled WGS sequence"/>
</dbReference>
<dbReference type="InterPro" id="IPR035965">
    <property type="entry name" value="PAS-like_dom_sf"/>
</dbReference>
<dbReference type="RefSeq" id="WP_183754004.1">
    <property type="nucleotide sequence ID" value="NZ_JACICC010000008.1"/>
</dbReference>
<dbReference type="SUPFAM" id="SSF55785">
    <property type="entry name" value="PYP-like sensor domain (PAS domain)"/>
    <property type="match status" value="1"/>
</dbReference>
<gene>
    <name evidence="1" type="ORF">FHS81_002855</name>
</gene>
<sequence length="408" mass="45416">MFPPIEFNPQSPNRQTLDVEEAGCTSSEQLNAAVTEVEQQGQAIVRDGVDDLLIDVIGADGRMLWANGNQNARLGLSSDAVDGLPFESLYAPQSVSAIESWLRGLDGGKPIPTSELTLVGRRGRLIATIARPRYVKWFGNDALALVKMDYGSVGLRHATVEDDVRLLSNIVEHSTEAHWAIVFLEPVNVTLPREEIIRQIFENQSVWRMCNKAMAKLYHLPDDMDLNAQGVRLYWPRSAANERFVAQIIDSGYHIDNALSVDLSHDRKHFYMRNDVRADIVDGFLLRLWGNGRDVTGLEFEGSIHLIQRMVEALPMGVIVLDERGNSVARSEAFVHAGEKAEALERRLAEQLRNGETHVGWQALPAEEALTLPPIHLAKVNDDIGTVWTIVTVPTWTASTHPQRTDAP</sequence>
<keyword evidence="2" id="KW-1185">Reference proteome</keyword>
<protein>
    <submittedName>
        <fullName evidence="1">PAS domain-containing protein</fullName>
    </submittedName>
</protein>
<dbReference type="EMBL" id="JACICC010000008">
    <property type="protein sequence ID" value="MBB3810749.1"/>
    <property type="molecule type" value="Genomic_DNA"/>
</dbReference>
<accession>A0A7W5Z671</accession>